<dbReference type="InterPro" id="IPR054491">
    <property type="entry name" value="MGH1-like_GH"/>
</dbReference>
<evidence type="ECO:0000313" key="5">
    <source>
        <dbReference type="Proteomes" id="UP000257055"/>
    </source>
</evidence>
<feature type="domain" description="Mannosylglycerate hydrolase MGH1-like glycoside hydrolase" evidence="3">
    <location>
        <begin position="383"/>
        <end position="775"/>
    </location>
</feature>
<dbReference type="InterPro" id="IPR048450">
    <property type="entry name" value="YgjK_N"/>
</dbReference>
<keyword evidence="1" id="KW-0812">Transmembrane</keyword>
<dbReference type="GO" id="GO:0005993">
    <property type="term" value="P:trehalose catabolic process"/>
    <property type="evidence" value="ECO:0007669"/>
    <property type="project" value="TreeGrafter"/>
</dbReference>
<dbReference type="SUPFAM" id="SSF48208">
    <property type="entry name" value="Six-hairpin glycosidases"/>
    <property type="match status" value="1"/>
</dbReference>
<dbReference type="InterPro" id="IPR001661">
    <property type="entry name" value="Glyco_hydro_37"/>
</dbReference>
<dbReference type="Gene3D" id="1.50.10.10">
    <property type="match status" value="1"/>
</dbReference>
<dbReference type="Gene3D" id="3.30.1390.40">
    <property type="entry name" value="Ribosomal protein L30p/L7e"/>
    <property type="match status" value="1"/>
</dbReference>
<feature type="transmembrane region" description="Helical" evidence="1">
    <location>
        <begin position="16"/>
        <end position="37"/>
    </location>
</feature>
<reference evidence="5" key="1">
    <citation type="submission" date="2015-04" db="EMBL/GenBank/DDBJ databases">
        <authorList>
            <person name="Schardt J."/>
            <person name="Mueller-Herbst S."/>
            <person name="Scherer S."/>
            <person name="Huptas C."/>
        </authorList>
    </citation>
    <scope>NUCLEOTIDE SEQUENCE [LARGE SCALE GENOMIC DNA]</scope>
    <source>
        <strain evidence="5">Kiel-L1</strain>
    </source>
</reference>
<dbReference type="Gene3D" id="2.70.98.50">
    <property type="entry name" value="putative glycoside hydrolase family protein from bacillus halodurans"/>
    <property type="match status" value="1"/>
</dbReference>
<evidence type="ECO:0000259" key="3">
    <source>
        <dbReference type="Pfam" id="PF22422"/>
    </source>
</evidence>
<dbReference type="AlphaFoldDB" id="A0A3D8TV74"/>
<comment type="caution">
    <text evidence="4">The sequence shown here is derived from an EMBL/GenBank/DDBJ whole genome shotgun (WGS) entry which is preliminary data.</text>
</comment>
<dbReference type="Pfam" id="PF22422">
    <property type="entry name" value="MGH1-like_GH"/>
    <property type="match status" value="1"/>
</dbReference>
<dbReference type="InterPro" id="IPR008928">
    <property type="entry name" value="6-hairpin_glycosidase_sf"/>
</dbReference>
<protein>
    <submittedName>
        <fullName evidence="4">Cell wall surface anchor family protein</fullName>
    </submittedName>
</protein>
<evidence type="ECO:0000313" key="4">
    <source>
        <dbReference type="EMBL" id="RDX02986.1"/>
    </source>
</evidence>
<accession>A0A3D8TV74</accession>
<gene>
    <name evidence="4" type="ORF">UR08_00940</name>
</gene>
<dbReference type="Proteomes" id="UP000257055">
    <property type="component" value="Unassembled WGS sequence"/>
</dbReference>
<dbReference type="EMBL" id="LARY01000001">
    <property type="protein sequence ID" value="RDX02986.1"/>
    <property type="molecule type" value="Genomic_DNA"/>
</dbReference>
<dbReference type="GO" id="GO:0004555">
    <property type="term" value="F:alpha,alpha-trehalase activity"/>
    <property type="evidence" value="ECO:0007669"/>
    <property type="project" value="InterPro"/>
</dbReference>
<keyword evidence="1" id="KW-1133">Transmembrane helix</keyword>
<dbReference type="Pfam" id="PF21152">
    <property type="entry name" value="YgjK_N"/>
    <property type="match status" value="1"/>
</dbReference>
<organism evidence="4 5">
    <name type="scientific">Listeria kieliensis</name>
    <dbReference type="NCBI Taxonomy" id="1621700"/>
    <lineage>
        <taxon>Bacteria</taxon>
        <taxon>Bacillati</taxon>
        <taxon>Bacillota</taxon>
        <taxon>Bacilli</taxon>
        <taxon>Bacillales</taxon>
        <taxon>Listeriaceae</taxon>
        <taxon>Listeria</taxon>
    </lineage>
</organism>
<dbReference type="InterPro" id="IPR012341">
    <property type="entry name" value="6hp_glycosidase-like_sf"/>
</dbReference>
<proteinExistence type="predicted"/>
<keyword evidence="1" id="KW-0472">Membrane</keyword>
<dbReference type="PANTHER" id="PTHR23403:SF1">
    <property type="entry name" value="TREHALASE"/>
    <property type="match status" value="1"/>
</dbReference>
<name>A0A3D8TV74_9LIST</name>
<evidence type="ECO:0000259" key="2">
    <source>
        <dbReference type="Pfam" id="PF21152"/>
    </source>
</evidence>
<feature type="domain" description="Glucosidase YgjK N-terminal" evidence="2">
    <location>
        <begin position="78"/>
        <end position="326"/>
    </location>
</feature>
<dbReference type="PANTHER" id="PTHR23403">
    <property type="entry name" value="TREHALASE"/>
    <property type="match status" value="1"/>
</dbReference>
<keyword evidence="5" id="KW-1185">Reference proteome</keyword>
<evidence type="ECO:0000256" key="1">
    <source>
        <dbReference type="SAM" id="Phobius"/>
    </source>
</evidence>
<dbReference type="NCBIfam" id="NF007525">
    <property type="entry name" value="PRK10137.1"/>
    <property type="match status" value="1"/>
</dbReference>
<sequence length="799" mass="91222">MDDETREERILKKKGILWGAALIVVVIIVFVAIGFSVKKGDTASQKEIEKLEQAEPKPKIKDFKNTLDISAKPTAQIYGNYETNKFTNFADLGAWHGYYLPAKSAPELFGGFAGPVILGQEYPANLATTFDQIEIMNHKTKKAYSLSEASTDFAYYPGQLVQSYKLEDLTLELHLIFVSERTALVQTTIENNTDKPLELSLTWKGKLLNQLDDGGTKLSLHQTLTGTNDGVEVNFSDIEETWAFFSTKETKFAVRHDKPVQTTVAGDSYRSQLKEVVKIAPRKQFETNSTESYTFTNKEFQLEKEKHDRFVKEANRYFKENKQRWQGYLDQTFANKKQKSHPEYKNAAVKTMETLTTNWRSPAGAIKHDGIIPSMSYKWFIGLWAWDSWKEAVAVTNFNPELAKNSVRALFDYQIKENDKVIPQDEGAIIDAIFYNPTPERGGVGGNWNERNSKPPLSAWAVWNIYSQTKDKDFLKEMYPKLVKYHEWWYKNRDHNQNGIAEYGSMISDANWQKDDQDQIIKGKDGKPKLDDEAVIEAAAWESGMDNATRFDKDGVGKDDPGVLVLENKDKNDKLVGYSINQESVDLNAYLYAEKGFLASIAKELDKGKEAKQYEKEAKKVKEYVEDNMYDEKTGYYYDLQITSKNNKTKLLVNRGKGTEGWLPLWANLASKDRAKEVRNNMMSQAKFNTHVPFPTASRDNKKFSATKYWRGPVWLDQALFGVEALQNYGYQAEAKFMAEKLFNQTEGLMGNGPIHENYDPLTGEGLSTSNFSWSAAAYYLMYQHTLLDNQTTSQTELK</sequence>